<dbReference type="GO" id="GO:0055085">
    <property type="term" value="P:transmembrane transport"/>
    <property type="evidence" value="ECO:0007669"/>
    <property type="project" value="InterPro"/>
</dbReference>
<dbReference type="Pfam" id="PF03544">
    <property type="entry name" value="TonB_C"/>
    <property type="match status" value="1"/>
</dbReference>
<dbReference type="Proteomes" id="UP000515312">
    <property type="component" value="Chromosome"/>
</dbReference>
<evidence type="ECO:0000259" key="1">
    <source>
        <dbReference type="PROSITE" id="PS52015"/>
    </source>
</evidence>
<keyword evidence="3" id="KW-1185">Reference proteome</keyword>
<dbReference type="AlphaFoldDB" id="A0A7G8BQM7"/>
<dbReference type="EMBL" id="CP060394">
    <property type="protein sequence ID" value="QNI34847.1"/>
    <property type="molecule type" value="Genomic_DNA"/>
</dbReference>
<dbReference type="KEGG" id="adin:H7849_07295"/>
<gene>
    <name evidence="2" type="ORF">H7849_07295</name>
</gene>
<evidence type="ECO:0000313" key="2">
    <source>
        <dbReference type="EMBL" id="QNI34847.1"/>
    </source>
</evidence>
<proteinExistence type="predicted"/>
<dbReference type="InterPro" id="IPR037682">
    <property type="entry name" value="TonB_C"/>
</dbReference>
<organism evidence="2 3">
    <name type="scientific">Alloacidobacterium dinghuense</name>
    <dbReference type="NCBI Taxonomy" id="2763107"/>
    <lineage>
        <taxon>Bacteria</taxon>
        <taxon>Pseudomonadati</taxon>
        <taxon>Acidobacteriota</taxon>
        <taxon>Terriglobia</taxon>
        <taxon>Terriglobales</taxon>
        <taxon>Acidobacteriaceae</taxon>
        <taxon>Alloacidobacterium</taxon>
    </lineage>
</organism>
<dbReference type="PROSITE" id="PS52015">
    <property type="entry name" value="TONB_CTD"/>
    <property type="match status" value="1"/>
</dbReference>
<feature type="domain" description="TonB C-terminal" evidence="1">
    <location>
        <begin position="1"/>
        <end position="32"/>
    </location>
</feature>
<evidence type="ECO:0000313" key="3">
    <source>
        <dbReference type="Proteomes" id="UP000515312"/>
    </source>
</evidence>
<accession>A0A7G8BQM7</accession>
<protein>
    <submittedName>
        <fullName evidence="2">Energy transducer TonB</fullName>
    </submittedName>
</protein>
<dbReference type="SUPFAM" id="SSF74653">
    <property type="entry name" value="TolA/TonB C-terminal domain"/>
    <property type="match status" value="1"/>
</dbReference>
<name>A0A7G8BQM7_9BACT</name>
<dbReference type="Gene3D" id="3.30.1150.10">
    <property type="match status" value="1"/>
</dbReference>
<sequence length="32" mass="3744">MEAVQRYKFQPATYQGKPVPVEVNVEVNFLVY</sequence>
<reference evidence="2 3" key="1">
    <citation type="submission" date="2020-08" db="EMBL/GenBank/DDBJ databases">
        <title>Edaphobacter telluris sp. nov. and Acidobacterium dinghuensis sp. nov., two acidobacteria isolated from forest soil.</title>
        <authorList>
            <person name="Fu J."/>
            <person name="Qiu L."/>
        </authorList>
    </citation>
    <scope>NUCLEOTIDE SEQUENCE [LARGE SCALE GENOMIC DNA]</scope>
    <source>
        <strain evidence="2">4Y35</strain>
    </source>
</reference>